<evidence type="ECO:0000256" key="1">
    <source>
        <dbReference type="ARBA" id="ARBA00022741"/>
    </source>
</evidence>
<comment type="caution">
    <text evidence="5">The sequence shown here is derived from an EMBL/GenBank/DDBJ whole genome shotgun (WGS) entry which is preliminary data.</text>
</comment>
<feature type="region of interest" description="Disordered" evidence="3">
    <location>
        <begin position="393"/>
        <end position="544"/>
    </location>
</feature>
<dbReference type="Proteomes" id="UP000092993">
    <property type="component" value="Unassembled WGS sequence"/>
</dbReference>
<reference evidence="5 6" key="1">
    <citation type="submission" date="2016-03" db="EMBL/GenBank/DDBJ databases">
        <title>Whole genome sequencing of Grifola frondosa 9006-11.</title>
        <authorList>
            <person name="Min B."/>
            <person name="Park H."/>
            <person name="Kim J.-G."/>
            <person name="Cho H."/>
            <person name="Oh Y.-L."/>
            <person name="Kong W.-S."/>
            <person name="Choi I.-G."/>
        </authorList>
    </citation>
    <scope>NUCLEOTIDE SEQUENCE [LARGE SCALE GENOMIC DNA]</scope>
    <source>
        <strain evidence="5 6">9006-11</strain>
    </source>
</reference>
<dbReference type="PROSITE" id="PS50011">
    <property type="entry name" value="PROTEIN_KINASE_DOM"/>
    <property type="match status" value="1"/>
</dbReference>
<dbReference type="Pfam" id="PF00069">
    <property type="entry name" value="Pkinase"/>
    <property type="match status" value="1"/>
</dbReference>
<dbReference type="FunFam" id="1.10.510.10:FF:000571">
    <property type="entry name" value="Maternal embryonic leucine zipper kinase"/>
    <property type="match status" value="1"/>
</dbReference>
<feature type="region of interest" description="Disordered" evidence="3">
    <location>
        <begin position="91"/>
        <end position="119"/>
    </location>
</feature>
<dbReference type="STRING" id="5627.A0A1C7MTS3"/>
<evidence type="ECO:0000313" key="6">
    <source>
        <dbReference type="Proteomes" id="UP000092993"/>
    </source>
</evidence>
<proteinExistence type="predicted"/>
<feature type="compositionally biased region" description="Acidic residues" evidence="3">
    <location>
        <begin position="400"/>
        <end position="409"/>
    </location>
</feature>
<feature type="domain" description="Protein kinase" evidence="4">
    <location>
        <begin position="22"/>
        <end position="370"/>
    </location>
</feature>
<evidence type="ECO:0000313" key="5">
    <source>
        <dbReference type="EMBL" id="OBZ79869.1"/>
    </source>
</evidence>
<dbReference type="GO" id="GO:0004672">
    <property type="term" value="F:protein kinase activity"/>
    <property type="evidence" value="ECO:0007669"/>
    <property type="project" value="InterPro"/>
</dbReference>
<dbReference type="InterPro" id="IPR000719">
    <property type="entry name" value="Prot_kinase_dom"/>
</dbReference>
<feature type="compositionally biased region" description="Low complexity" evidence="3">
    <location>
        <begin position="459"/>
        <end position="469"/>
    </location>
</feature>
<sequence>MPISLSESLLPQPPSFQKKKAYEIHKVLGTGSFGKVMVRRLKSRSDAFLQSLINFSDNAALCDKFTLHTPSPIQRATWHVPPGQIPVALRGAAAAPSSPTTANSLSKPPGPSRSNTASSISSLLSNKKGVSESGMTVEVALKVIPKKKVKGNESSVWGEMEVLRGLDHPNIVKFYEWFESRSKYYLAFELAVGGELFERITQRGKFTESDAVSVLRSILSGVKYLHDHDIVHRDLKPENILYRTKDAESDIVIADFGIAKHLHSPEEQLHSLAGSFGYVAPEVLNKKGHGKAVDIWSTGIITYVLLCGYSPFRSDDVKELIRETTEAKIEFHERYWGNVSEDAKDFIRALLNPDPALRPTADQALKHRWFISEVPSEHDLSGLREHFDPRARGGWKTVIDSDDDDDADEPAPRLSEHQETASDHGDSEFVTVTAPEEEEQKPGPREDERTKNPVESVVEGGEPPAAAEPSEARVLQQEQDAPEPLHEKAPAPLHEIHKAEASTESERRADQDQELLTAEEHNGPELAMPGSFDVPEHHHHPHLDSGWLGLFRKVRIAS</sequence>
<evidence type="ECO:0000259" key="4">
    <source>
        <dbReference type="PROSITE" id="PS50011"/>
    </source>
</evidence>
<dbReference type="OMA" id="FHERYWG"/>
<feature type="compositionally biased region" description="Basic and acidic residues" evidence="3">
    <location>
        <begin position="440"/>
        <end position="452"/>
    </location>
</feature>
<dbReference type="AlphaFoldDB" id="A0A1C7MTS3"/>
<dbReference type="SMART" id="SM00220">
    <property type="entry name" value="S_TKc"/>
    <property type="match status" value="1"/>
</dbReference>
<dbReference type="SUPFAM" id="SSF56112">
    <property type="entry name" value="Protein kinase-like (PK-like)"/>
    <property type="match status" value="1"/>
</dbReference>
<dbReference type="InterPro" id="IPR011009">
    <property type="entry name" value="Kinase-like_dom_sf"/>
</dbReference>
<feature type="compositionally biased region" description="Basic and acidic residues" evidence="3">
    <location>
        <begin position="410"/>
        <end position="427"/>
    </location>
</feature>
<evidence type="ECO:0000256" key="3">
    <source>
        <dbReference type="SAM" id="MobiDB-lite"/>
    </source>
</evidence>
<keyword evidence="5" id="KW-0808">Transferase</keyword>
<name>A0A1C7MTS3_GRIFR</name>
<dbReference type="OrthoDB" id="40902at2759"/>
<dbReference type="GO" id="GO:0005524">
    <property type="term" value="F:ATP binding"/>
    <property type="evidence" value="ECO:0007669"/>
    <property type="project" value="UniProtKB-KW"/>
</dbReference>
<protein>
    <submittedName>
        <fullName evidence="5">Calcium/calmodulin-dependent protein kinase</fullName>
    </submittedName>
</protein>
<gene>
    <name evidence="5" type="primary">cmkA</name>
    <name evidence="5" type="ORF">A0H81_00298</name>
</gene>
<accession>A0A1C7MTS3</accession>
<dbReference type="PANTHER" id="PTHR24347">
    <property type="entry name" value="SERINE/THREONINE-PROTEIN KINASE"/>
    <property type="match status" value="1"/>
</dbReference>
<feature type="compositionally biased region" description="Low complexity" evidence="3">
    <location>
        <begin position="92"/>
        <end position="102"/>
    </location>
</feature>
<evidence type="ECO:0000256" key="2">
    <source>
        <dbReference type="ARBA" id="ARBA00022840"/>
    </source>
</evidence>
<dbReference type="InterPro" id="IPR008271">
    <property type="entry name" value="Ser/Thr_kinase_AS"/>
</dbReference>
<keyword evidence="1" id="KW-0547">Nucleotide-binding</keyword>
<keyword evidence="5" id="KW-0418">Kinase</keyword>
<dbReference type="EMBL" id="LUGG01000001">
    <property type="protein sequence ID" value="OBZ79869.1"/>
    <property type="molecule type" value="Genomic_DNA"/>
</dbReference>
<keyword evidence="6" id="KW-1185">Reference proteome</keyword>
<dbReference type="CDD" id="cd05117">
    <property type="entry name" value="STKc_CAMK"/>
    <property type="match status" value="1"/>
</dbReference>
<feature type="compositionally biased region" description="Basic and acidic residues" evidence="3">
    <location>
        <begin position="483"/>
        <end position="511"/>
    </location>
</feature>
<dbReference type="Gene3D" id="3.30.200.20">
    <property type="entry name" value="Phosphorylase Kinase, domain 1"/>
    <property type="match status" value="1"/>
</dbReference>
<keyword evidence="2" id="KW-0067">ATP-binding</keyword>
<dbReference type="Gene3D" id="1.10.510.10">
    <property type="entry name" value="Transferase(Phosphotransferase) domain 1"/>
    <property type="match status" value="1"/>
</dbReference>
<organism evidence="5 6">
    <name type="scientific">Grifola frondosa</name>
    <name type="common">Maitake</name>
    <name type="synonym">Polyporus frondosus</name>
    <dbReference type="NCBI Taxonomy" id="5627"/>
    <lineage>
        <taxon>Eukaryota</taxon>
        <taxon>Fungi</taxon>
        <taxon>Dikarya</taxon>
        <taxon>Basidiomycota</taxon>
        <taxon>Agaricomycotina</taxon>
        <taxon>Agaricomycetes</taxon>
        <taxon>Polyporales</taxon>
        <taxon>Grifolaceae</taxon>
        <taxon>Grifola</taxon>
    </lineage>
</organism>
<dbReference type="PROSITE" id="PS00108">
    <property type="entry name" value="PROTEIN_KINASE_ST"/>
    <property type="match status" value="1"/>
</dbReference>